<feature type="binding site" evidence="2">
    <location>
        <position position="291"/>
    </location>
    <ligand>
        <name>Zn(2+)</name>
        <dbReference type="ChEBI" id="CHEBI:29105"/>
        <note>catalytic</note>
    </ligand>
</feature>
<keyword evidence="1" id="KW-0482">Metalloprotease</keyword>
<proteinExistence type="inferred from homology"/>
<keyword evidence="2" id="KW-0862">Zinc</keyword>
<accession>A0A830GS87</accession>
<keyword evidence="1" id="KW-0378">Hydrolase</keyword>
<dbReference type="PANTHER" id="PTHR34217">
    <property type="entry name" value="METAL-DEPENDENT CARBOXYPEPTIDASE"/>
    <property type="match status" value="1"/>
</dbReference>
<dbReference type="GO" id="GO:0006508">
    <property type="term" value="P:proteolysis"/>
    <property type="evidence" value="ECO:0007669"/>
    <property type="project" value="UniProtKB-UniRule"/>
</dbReference>
<evidence type="ECO:0000256" key="3">
    <source>
        <dbReference type="PIRSR" id="PIRSR006615-2"/>
    </source>
</evidence>
<name>A0A830GS87_9CREN</name>
<feature type="binding site" evidence="2">
    <location>
        <position position="261"/>
    </location>
    <ligand>
        <name>Zn(2+)</name>
        <dbReference type="ChEBI" id="CHEBI:29105"/>
        <note>catalytic</note>
    </ligand>
</feature>
<dbReference type="AlphaFoldDB" id="A0A830GS87"/>
<reference evidence="4" key="1">
    <citation type="journal article" date="2014" name="Int. J. Syst. Evol. Microbiol.">
        <title>Complete genome sequence of Corynebacterium casei LMG S-19264T (=DSM 44701T), isolated from a smear-ripened cheese.</title>
        <authorList>
            <consortium name="US DOE Joint Genome Institute (JGI-PGF)"/>
            <person name="Walter F."/>
            <person name="Albersmeier A."/>
            <person name="Kalinowski J."/>
            <person name="Ruckert C."/>
        </authorList>
    </citation>
    <scope>NUCLEOTIDE SEQUENCE</scope>
    <source>
        <strain evidence="4">JCM 10088</strain>
    </source>
</reference>
<evidence type="ECO:0000256" key="1">
    <source>
        <dbReference type="PIRNR" id="PIRNR006615"/>
    </source>
</evidence>
<dbReference type="Pfam" id="PF02074">
    <property type="entry name" value="Peptidase_M32"/>
    <property type="match status" value="1"/>
</dbReference>
<dbReference type="PIRSF" id="PIRSF006615">
    <property type="entry name" value="Zn_crbxpep_Taq"/>
    <property type="match status" value="1"/>
</dbReference>
<keyword evidence="1" id="KW-0645">Protease</keyword>
<evidence type="ECO:0000313" key="4">
    <source>
        <dbReference type="EMBL" id="GGP19394.1"/>
    </source>
</evidence>
<sequence length="487" mass="56112">MTFDNPIIKEILEKYKQIWALRHASALMDWDVQTYMPQKGISHRGAAIAQLSLLGQKFMTDPSFIALVEKADGMELNDQERGVVRVLKRDIKYYTKIPPKLLEELTVATQEGTVAWREARAKSNFSLFKPHLERIVELTRQVAEKLGYEGHPYNALLDLYEEGFTVSDADVVFSRLVPSLRRILDKQRMPSHSALEDVKYDTSSMEAMLRNVLEVMGYDFNRFRMDISPHPFTIGLGPNDVRITVRYEGYDFKRALFSAIHEGGHALYELQIDESLAMTPIFDGASMGIHESQSRFWENIVGRSKSFVEAMYPIMRRYLDFLGSYSVDDVYAYFNTVKPSLIRVDADELTYNMHIAVRYELEKLLVTGEIKVGDLPELWNRKMEEYLGVKPSNDAEGVLQDIHWSQGSIGYFPTYTLGNLVAAMVGHFAGKLMNEVSELKFDGLKAWLREKIHRYGATYDPKTLLRRSFGESYNPDYLINYLSRKYE</sequence>
<organism evidence="4 5">
    <name type="scientific">Thermocladium modestius</name>
    <dbReference type="NCBI Taxonomy" id="62609"/>
    <lineage>
        <taxon>Archaea</taxon>
        <taxon>Thermoproteota</taxon>
        <taxon>Thermoprotei</taxon>
        <taxon>Thermoproteales</taxon>
        <taxon>Thermoproteaceae</taxon>
        <taxon>Thermocladium</taxon>
    </lineage>
</organism>
<dbReference type="CDD" id="cd06460">
    <property type="entry name" value="M32_Taq"/>
    <property type="match status" value="1"/>
</dbReference>
<dbReference type="InterPro" id="IPR001333">
    <property type="entry name" value="Peptidase_M32_Taq"/>
</dbReference>
<keyword evidence="1 2" id="KW-0479">Metal-binding</keyword>
<comment type="catalytic activity">
    <reaction evidence="1">
        <text>Release of a C-terminal amino acid with broad specificity, except for -Pro.</text>
        <dbReference type="EC" id="3.4.17.19"/>
    </reaction>
</comment>
<gene>
    <name evidence="4" type="ORF">GCM10007981_02900</name>
</gene>
<reference evidence="4" key="2">
    <citation type="submission" date="2020-09" db="EMBL/GenBank/DDBJ databases">
        <authorList>
            <person name="Sun Q."/>
            <person name="Ohkuma M."/>
        </authorList>
    </citation>
    <scope>NUCLEOTIDE SEQUENCE</scope>
    <source>
        <strain evidence="4">JCM 10088</strain>
    </source>
</reference>
<protein>
    <recommendedName>
        <fullName evidence="1">Metal-dependent carboxypeptidase</fullName>
        <ecNumber evidence="1">3.4.17.19</ecNumber>
    </recommendedName>
</protein>
<dbReference type="EMBL" id="BMNL01000001">
    <property type="protein sequence ID" value="GGP19394.1"/>
    <property type="molecule type" value="Genomic_DNA"/>
</dbReference>
<dbReference type="PANTHER" id="PTHR34217:SF1">
    <property type="entry name" value="CARBOXYPEPTIDASE 1"/>
    <property type="match status" value="1"/>
</dbReference>
<keyword evidence="5" id="KW-1185">Reference proteome</keyword>
<comment type="function">
    <text evidence="1">Broad specificity carboxypetidase that releases amino acids sequentially from the C-terminus, including neutral, aromatic, polar and basic residues.</text>
</comment>
<dbReference type="EC" id="3.4.17.19" evidence="1"/>
<dbReference type="PROSITE" id="PS52034">
    <property type="entry name" value="PEPTIDASE_M32"/>
    <property type="match status" value="1"/>
</dbReference>
<dbReference type="GO" id="GO:0046872">
    <property type="term" value="F:metal ion binding"/>
    <property type="evidence" value="ECO:0007669"/>
    <property type="project" value="UniProtKB-KW"/>
</dbReference>
<dbReference type="OrthoDB" id="7244at2157"/>
<feature type="binding site" evidence="2">
    <location>
        <position position="265"/>
    </location>
    <ligand>
        <name>Zn(2+)</name>
        <dbReference type="ChEBI" id="CHEBI:29105"/>
        <note>catalytic</note>
    </ligand>
</feature>
<evidence type="ECO:0000256" key="2">
    <source>
        <dbReference type="PIRSR" id="PIRSR006615-1"/>
    </source>
</evidence>
<dbReference type="PRINTS" id="PR00998">
    <property type="entry name" value="CRBOXYPTASET"/>
</dbReference>
<feature type="active site" description="Proton donor/acceptor" evidence="3">
    <location>
        <position position="262"/>
    </location>
</feature>
<dbReference type="Gene3D" id="1.10.1370.30">
    <property type="match status" value="1"/>
</dbReference>
<evidence type="ECO:0000313" key="5">
    <source>
        <dbReference type="Proteomes" id="UP000610960"/>
    </source>
</evidence>
<keyword evidence="1 4" id="KW-0121">Carboxypeptidase</keyword>
<comment type="cofactor">
    <cofactor evidence="2">
        <name>Zn(2+)</name>
        <dbReference type="ChEBI" id="CHEBI:29105"/>
    </cofactor>
    <text evidence="2">Binds 1 zinc ion per subunit.</text>
</comment>
<dbReference type="Proteomes" id="UP000610960">
    <property type="component" value="Unassembled WGS sequence"/>
</dbReference>
<dbReference type="RefSeq" id="WP_188595687.1">
    <property type="nucleotide sequence ID" value="NZ_BMNL01000001.1"/>
</dbReference>
<comment type="similarity">
    <text evidence="1">Belongs to the peptidase M32 family.</text>
</comment>
<dbReference type="SUPFAM" id="SSF55486">
    <property type="entry name" value="Metalloproteases ('zincins'), catalytic domain"/>
    <property type="match status" value="1"/>
</dbReference>
<comment type="caution">
    <text evidence="4">The sequence shown here is derived from an EMBL/GenBank/DDBJ whole genome shotgun (WGS) entry which is preliminary data.</text>
</comment>
<dbReference type="GO" id="GO:0004181">
    <property type="term" value="F:metallocarboxypeptidase activity"/>
    <property type="evidence" value="ECO:0007669"/>
    <property type="project" value="UniProtKB-UniRule"/>
</dbReference>